<dbReference type="EMBL" id="CP029042">
    <property type="protein sequence ID" value="AZS72178.1"/>
    <property type="molecule type" value="Genomic_DNA"/>
</dbReference>
<dbReference type="InterPro" id="IPR004474">
    <property type="entry name" value="LytR_CpsA_psr"/>
</dbReference>
<dbReference type="Pfam" id="PF03816">
    <property type="entry name" value="LytR_cpsA_psr"/>
    <property type="match status" value="1"/>
</dbReference>
<dbReference type="NCBIfam" id="TIGR00350">
    <property type="entry name" value="lytR_cpsA_psr"/>
    <property type="match status" value="1"/>
</dbReference>
<accession>A0A3S9YB85</accession>
<dbReference type="InterPro" id="IPR050922">
    <property type="entry name" value="LytR/CpsA/Psr_CW_biosynth"/>
</dbReference>
<feature type="compositionally biased region" description="Low complexity" evidence="2">
    <location>
        <begin position="90"/>
        <end position="113"/>
    </location>
</feature>
<proteinExistence type="inferred from homology"/>
<evidence type="ECO:0000313" key="7">
    <source>
        <dbReference type="Proteomes" id="UP000275579"/>
    </source>
</evidence>
<reference evidence="6 7" key="1">
    <citation type="submission" date="2018-04" db="EMBL/GenBank/DDBJ databases">
        <title>Complete genome sequences of Streptomyces lydicus strain WYEC and characterization of antagonistic properties of biological control agents.</title>
        <authorList>
            <person name="Mariita R.M."/>
            <person name="Sello J.K."/>
        </authorList>
    </citation>
    <scope>NUCLEOTIDE SEQUENCE [LARGE SCALE GENOMIC DNA]</scope>
    <source>
        <strain evidence="6 7">WYEC 108</strain>
    </source>
</reference>
<feature type="region of interest" description="Disordered" evidence="2">
    <location>
        <begin position="228"/>
        <end position="259"/>
    </location>
</feature>
<comment type="similarity">
    <text evidence="1">Belongs to the LytR/CpsA/Psr (LCP) family.</text>
</comment>
<feature type="compositionally biased region" description="Basic residues" evidence="2">
    <location>
        <begin position="114"/>
        <end position="127"/>
    </location>
</feature>
<dbReference type="RefSeq" id="WP_127151259.1">
    <property type="nucleotide sequence ID" value="NZ_CP029042.1"/>
</dbReference>
<keyword evidence="3" id="KW-0472">Membrane</keyword>
<dbReference type="InterPro" id="IPR027381">
    <property type="entry name" value="LytR/CpsA/Psr_C"/>
</dbReference>
<organism evidence="6 7">
    <name type="scientific">Streptomyces lydicus</name>
    <dbReference type="NCBI Taxonomy" id="47763"/>
    <lineage>
        <taxon>Bacteria</taxon>
        <taxon>Bacillati</taxon>
        <taxon>Actinomycetota</taxon>
        <taxon>Actinomycetes</taxon>
        <taxon>Kitasatosporales</taxon>
        <taxon>Streptomycetaceae</taxon>
        <taxon>Streptomyces</taxon>
    </lineage>
</organism>
<evidence type="ECO:0000259" key="4">
    <source>
        <dbReference type="Pfam" id="PF03816"/>
    </source>
</evidence>
<keyword evidence="3" id="KW-0812">Transmembrane</keyword>
<feature type="compositionally biased region" description="Basic and acidic residues" evidence="2">
    <location>
        <begin position="56"/>
        <end position="66"/>
    </location>
</feature>
<dbReference type="PANTHER" id="PTHR33392:SF6">
    <property type="entry name" value="POLYISOPRENYL-TEICHOIC ACID--PEPTIDOGLYCAN TEICHOIC ACID TRANSFERASE TAGU"/>
    <property type="match status" value="1"/>
</dbReference>
<evidence type="ECO:0000259" key="5">
    <source>
        <dbReference type="Pfam" id="PF13399"/>
    </source>
</evidence>
<dbReference type="Gene3D" id="3.40.630.190">
    <property type="entry name" value="LCP protein"/>
    <property type="match status" value="1"/>
</dbReference>
<protein>
    <submittedName>
        <fullName evidence="6">LytR family transcriptional regulator</fullName>
    </submittedName>
</protein>
<evidence type="ECO:0000313" key="6">
    <source>
        <dbReference type="EMBL" id="AZS72178.1"/>
    </source>
</evidence>
<feature type="domain" description="Cell envelope-related transcriptional attenuator" evidence="4">
    <location>
        <begin position="201"/>
        <end position="363"/>
    </location>
</feature>
<name>A0A3S9YB85_9ACTN</name>
<feature type="compositionally biased region" description="Basic residues" evidence="2">
    <location>
        <begin position="449"/>
        <end position="461"/>
    </location>
</feature>
<feature type="transmembrane region" description="Helical" evidence="3">
    <location>
        <begin position="128"/>
        <end position="151"/>
    </location>
</feature>
<sequence length="590" mass="62400">MDAQGRGRAGDNNVDPADQWVFDPDTGNYELRLDPAGQAAARPSDRNAAGRRAARKRDAGVGDTDTRPLPTQRGRQGEGTADGDDERPAGGRAARRAAANRTATATAAEAGPASRRKRKPKKSGKKRALHWTAGVVGFVLVAGCGAGYFIYQQLDGNISKVDVGVENDAVSDGPVNLLIIGTDSRSGKGNGGYGDAGSVGHADTTILMHISKDRTNATAMSIPRDMITDIPSCPTKQKDDSTKNIPGEQGVRFNTSLGQEGRDPGCTWRTVEKMTGLKINHFMMADFNAVKELSNAVDGVEVCAAKDINDPKSHLKLKAGRHVVKGEQALAFVRTRHTVGFGSDLSRIELQQQFLSSLIRKLKSSAFSSPGKLYDVSQAATRALTVDTGIGTASKLLDFGTDLKKVDIDKVTFATVPVLDNPDDPATVILDKAKADPLFAMVRADHTLAKGKKGKGKKSAPVKKAPPERVRVDVSNGGGPIGSAQETVDWLQNNKGAKLSTNAGNAPSKLAATRLEYAPNQADQAAALADWMGLPKSALKKSSQNAGDREPMKLVLGKDFKAPGSPIEAPTETPDGVQNVNADDKNICAK</sequence>
<feature type="region of interest" description="Disordered" evidence="2">
    <location>
        <begin position="559"/>
        <end position="590"/>
    </location>
</feature>
<dbReference type="PANTHER" id="PTHR33392">
    <property type="entry name" value="POLYISOPRENYL-TEICHOIC ACID--PEPTIDOGLYCAN TEICHOIC ACID TRANSFERASE TAGU"/>
    <property type="match status" value="1"/>
</dbReference>
<evidence type="ECO:0000256" key="3">
    <source>
        <dbReference type="SAM" id="Phobius"/>
    </source>
</evidence>
<keyword evidence="3" id="KW-1133">Transmembrane helix</keyword>
<gene>
    <name evidence="6" type="ORF">DDE74_15540</name>
</gene>
<feature type="region of interest" description="Disordered" evidence="2">
    <location>
        <begin position="449"/>
        <end position="485"/>
    </location>
</feature>
<dbReference type="AlphaFoldDB" id="A0A3S9YB85"/>
<dbReference type="Proteomes" id="UP000275579">
    <property type="component" value="Chromosome"/>
</dbReference>
<dbReference type="Pfam" id="PF13399">
    <property type="entry name" value="LytR_C"/>
    <property type="match status" value="1"/>
</dbReference>
<feature type="region of interest" description="Disordered" evidence="2">
    <location>
        <begin position="1"/>
        <end position="127"/>
    </location>
</feature>
<feature type="domain" description="LytR/CpsA/Psr regulator C-terminal" evidence="5">
    <location>
        <begin position="469"/>
        <end position="560"/>
    </location>
</feature>
<evidence type="ECO:0000256" key="2">
    <source>
        <dbReference type="SAM" id="MobiDB-lite"/>
    </source>
</evidence>
<evidence type="ECO:0000256" key="1">
    <source>
        <dbReference type="ARBA" id="ARBA00006068"/>
    </source>
</evidence>